<evidence type="ECO:0000256" key="11">
    <source>
        <dbReference type="ARBA" id="ARBA00023004"/>
    </source>
</evidence>
<dbReference type="InterPro" id="IPR015928">
    <property type="entry name" value="Aconitase/3IPM_dehydase_swvl"/>
</dbReference>
<dbReference type="HAMAP" id="MF_01241">
    <property type="entry name" value="GlcN6P_deamin"/>
    <property type="match status" value="1"/>
</dbReference>
<evidence type="ECO:0000256" key="10">
    <source>
        <dbReference type="ARBA" id="ARBA00022946"/>
    </source>
</evidence>
<evidence type="ECO:0000256" key="1">
    <source>
        <dbReference type="ARBA" id="ARBA00000644"/>
    </source>
</evidence>
<dbReference type="NCBIfam" id="TIGR00502">
    <property type="entry name" value="nagB"/>
    <property type="match status" value="1"/>
</dbReference>
<comment type="similarity">
    <text evidence="5">Belongs to the glucosamine/galactosamine-6-phosphate isomerase family.</text>
</comment>
<dbReference type="Gene3D" id="3.30.499.10">
    <property type="entry name" value="Aconitase, domain 3"/>
    <property type="match status" value="2"/>
</dbReference>
<dbReference type="InterPro" id="IPR006148">
    <property type="entry name" value="Glc/Gal-6P_isomerase"/>
</dbReference>
<organism evidence="23 24">
    <name type="scientific">Coemansia interrupta</name>
    <dbReference type="NCBI Taxonomy" id="1126814"/>
    <lineage>
        <taxon>Eukaryota</taxon>
        <taxon>Fungi</taxon>
        <taxon>Fungi incertae sedis</taxon>
        <taxon>Zoopagomycota</taxon>
        <taxon>Kickxellomycotina</taxon>
        <taxon>Kickxellomycetes</taxon>
        <taxon>Kickxellales</taxon>
        <taxon>Kickxellaceae</taxon>
        <taxon>Coemansia</taxon>
    </lineage>
</organism>
<dbReference type="AlphaFoldDB" id="A0A9W8LNV3"/>
<evidence type="ECO:0000256" key="17">
    <source>
        <dbReference type="ARBA" id="ARBA00029338"/>
    </source>
</evidence>
<dbReference type="InterPro" id="IPR000573">
    <property type="entry name" value="AconitaseA/IPMdHydase_ssu_swvl"/>
</dbReference>
<dbReference type="PANTHER" id="PTHR43822">
    <property type="entry name" value="HOMOACONITASE, MITOCHONDRIAL-RELATED"/>
    <property type="match status" value="1"/>
</dbReference>
<keyword evidence="8 19" id="KW-0479">Metal-binding</keyword>
<evidence type="ECO:0000256" key="13">
    <source>
        <dbReference type="ARBA" id="ARBA00023128"/>
    </source>
</evidence>
<keyword evidence="16" id="KW-0119">Carbohydrate metabolism</keyword>
<dbReference type="Gene3D" id="3.20.19.10">
    <property type="entry name" value="Aconitase, domain 4"/>
    <property type="match status" value="1"/>
</dbReference>
<dbReference type="GO" id="GO:0005739">
    <property type="term" value="C:mitochondrion"/>
    <property type="evidence" value="ECO:0007669"/>
    <property type="project" value="UniProtKB-SubCell"/>
</dbReference>
<dbReference type="SUPFAM" id="SSF100950">
    <property type="entry name" value="NagB/RpiA/CoA transferase-like"/>
    <property type="match status" value="1"/>
</dbReference>
<dbReference type="GO" id="GO:0051539">
    <property type="term" value="F:4 iron, 4 sulfur cluster binding"/>
    <property type="evidence" value="ECO:0007669"/>
    <property type="project" value="UniProtKB-UniRule"/>
</dbReference>
<feature type="domain" description="Aconitase A/isopropylmalate dehydratase small subunit swivel" evidence="21">
    <location>
        <begin position="570"/>
        <end position="680"/>
    </location>
</feature>
<name>A0A9W8LNV3_9FUNG</name>
<dbReference type="EC" id="4.2.1.36" evidence="19"/>
<dbReference type="Pfam" id="PF00330">
    <property type="entry name" value="Aconitase"/>
    <property type="match status" value="1"/>
</dbReference>
<dbReference type="GO" id="GO:0046872">
    <property type="term" value="F:metal ion binding"/>
    <property type="evidence" value="ECO:0007669"/>
    <property type="project" value="UniProtKB-UniRule"/>
</dbReference>
<dbReference type="InterPro" id="IPR004418">
    <property type="entry name" value="Homoaconitase_mito"/>
</dbReference>
<comment type="caution">
    <text evidence="23">The sequence shown here is derived from an EMBL/GenBank/DDBJ whole genome shotgun (WGS) entry which is preliminary data.</text>
</comment>
<dbReference type="PROSITE" id="PS01161">
    <property type="entry name" value="GLC_GALNAC_ISOMERASE"/>
    <property type="match status" value="1"/>
</dbReference>
<keyword evidence="9" id="KW-0378">Hydrolase</keyword>
<comment type="pathway">
    <text evidence="4 19">Amino-acid biosynthesis; L-lysine biosynthesis via AAA pathway; L-alpha-aminoadipate from 2-oxoglutarate: step 3/5.</text>
</comment>
<dbReference type="PRINTS" id="PR00415">
    <property type="entry name" value="ACONITASE"/>
</dbReference>
<sequence>MSFRLLVAAAAARRLASARTASSSSSSSVAVATSQSVPLMRCGSSASRGAHMTAGAALGSVLRHQRRTFTVSAAASQAGGQTLVEKIAQRHAVGLGESESVRSGDFIAIRPRHIMTHDNTGAVIPKFASIGATRLADARQPVFALDHDIQNKGDKNTAKYHSIEQFAAQHGNRFYPAGRGIAHQVLVEEGHAWPGTMVVGSDSHSNMYGGVGCLGTPVVRTDAAAIWATAQTWWQAPPVAYVELRGKLAPGVVGKDVIVALCALFGNDEVLNHAVEFGGDGVSALAVEDRLAIANMTTEWGALAGLFAVDEMTLRWYEARAATRPTATIMPDSVAELRRSVAADPAQWRADADATYAKHLWLDLSTLTPHVSGPDTVKAATPLAALEPQRVAIHKAYVVSCVNSRAKDLREAADVVRAVQNARPGENVRVAPGVQWYVAPASSQVLADAQAAGDWQVLLDAGAHALPPGCGPCIGLGTGLLEDGEVGISATNRNYKGRMGSKRAHTYLASPAVVAASALQGFICSPAAAINGESAASSAAPAVAYGIEQPSSSAQSGQPTPAVQAPIAGFPAALSGRLLFLPADNLNTDGIYPGKYTYQDDITRDRMREIVMENYDPAFSSTVRPDDVLVAGANFGTGSSREQAATALLAAGVRLVVCASASETFKRNAVNNGLLVLECPPLVTWLRERFATPLTVVTGLDARVELTAGRIALYDASGALAFEADIPRIGRAAQEIIVAGGLENWVRQRMATLVIRQDADTVADYIAEYIKERINQFKPTAERPFVIGLPTGSSPIGVYKRLVKLYNDGKLSFKYVVSFNMDEYVGLPRDHPESYHSFMWNHLFKHIDIPPENVNILNGNVDDLQSECERYEAKIQSYGGIELFMGGIGPDGHIAFNEPGSSLQSRTRVKTLAYETIIANARFFGGDVSKVPKLALTVGVGTVMDAREVVVIITGANKAIALAKCIEEGVNHMWTVSAIQTHPRSLVVCDDDATLELHVKTVRYFKSIEQVQDEMIGRENLGLYGQVAGPLKYKTIPSGN</sequence>
<comment type="function">
    <text evidence="2 19">Catalyzes the reversible hydration of cis-homoaconitate to (2R,3S)-homoisocitrate, a step in the alpha-aminoadipate pathway for lysine biosynthesis.</text>
</comment>
<evidence type="ECO:0000256" key="2">
    <source>
        <dbReference type="ARBA" id="ARBA00003422"/>
    </source>
</evidence>
<evidence type="ECO:0000313" key="24">
    <source>
        <dbReference type="Proteomes" id="UP001140172"/>
    </source>
</evidence>
<dbReference type="InterPro" id="IPR001030">
    <property type="entry name" value="Acoase/IPM_deHydtase_lsu_aba"/>
</dbReference>
<dbReference type="Pfam" id="PF00694">
    <property type="entry name" value="Aconitase_C"/>
    <property type="match status" value="1"/>
</dbReference>
<evidence type="ECO:0000256" key="12">
    <source>
        <dbReference type="ARBA" id="ARBA00023014"/>
    </source>
</evidence>
<dbReference type="InterPro" id="IPR050067">
    <property type="entry name" value="IPM_dehydratase_rel_enz"/>
</dbReference>
<evidence type="ECO:0000259" key="21">
    <source>
        <dbReference type="Pfam" id="PF00694"/>
    </source>
</evidence>
<evidence type="ECO:0000256" key="3">
    <source>
        <dbReference type="ARBA" id="ARBA00004173"/>
    </source>
</evidence>
<keyword evidence="13 19" id="KW-0496">Mitochondrion</keyword>
<keyword evidence="7 19" id="KW-0028">Amino-acid biosynthesis</keyword>
<dbReference type="EMBL" id="JANBUM010000040">
    <property type="protein sequence ID" value="KAJ2786880.1"/>
    <property type="molecule type" value="Genomic_DNA"/>
</dbReference>
<evidence type="ECO:0000256" key="5">
    <source>
        <dbReference type="ARBA" id="ARBA00005526"/>
    </source>
</evidence>
<dbReference type="NCBIfam" id="TIGR00139">
    <property type="entry name" value="h_aconitase"/>
    <property type="match status" value="1"/>
</dbReference>
<comment type="function">
    <text evidence="18">Catalyzes the reversible conversion of alpha-D-glucosamine 6-phosphate (GlcN-6P) into beta-D-fructose 6-phosphate (Fru-6P) and ammonium ion, a regulatory reaction step in de novo uridine diphosphate-N-acetyl-alpha-D-glucosamine (UDP-GlcNAc) biosynthesis via hexosamine pathway.</text>
</comment>
<dbReference type="GO" id="GO:0004342">
    <property type="term" value="F:glucosamine-6-phosphate deaminase activity"/>
    <property type="evidence" value="ECO:0007669"/>
    <property type="project" value="UniProtKB-EC"/>
</dbReference>
<dbReference type="SUPFAM" id="SSF53732">
    <property type="entry name" value="Aconitase iron-sulfur domain"/>
    <property type="match status" value="1"/>
</dbReference>
<comment type="subcellular location">
    <subcellularLocation>
        <location evidence="3 19">Mitochondrion</location>
    </subcellularLocation>
</comment>
<comment type="catalytic activity">
    <reaction evidence="1">
        <text>alpha-D-glucosamine 6-phosphate + H2O = beta-D-fructose 6-phosphate + NH4(+)</text>
        <dbReference type="Rhea" id="RHEA:12172"/>
        <dbReference type="ChEBI" id="CHEBI:15377"/>
        <dbReference type="ChEBI" id="CHEBI:28938"/>
        <dbReference type="ChEBI" id="CHEBI:57634"/>
        <dbReference type="ChEBI" id="CHEBI:75989"/>
        <dbReference type="EC" id="3.5.99.6"/>
    </reaction>
</comment>
<reference evidence="23" key="1">
    <citation type="submission" date="2022-07" db="EMBL/GenBank/DDBJ databases">
        <title>Phylogenomic reconstructions and comparative analyses of Kickxellomycotina fungi.</title>
        <authorList>
            <person name="Reynolds N.K."/>
            <person name="Stajich J.E."/>
            <person name="Barry K."/>
            <person name="Grigoriev I.V."/>
            <person name="Crous P."/>
            <person name="Smith M.E."/>
        </authorList>
    </citation>
    <scope>NUCLEOTIDE SEQUENCE</scope>
    <source>
        <strain evidence="23">BCRC 34489</strain>
    </source>
</reference>
<evidence type="ECO:0000313" key="23">
    <source>
        <dbReference type="EMBL" id="KAJ2786880.1"/>
    </source>
</evidence>
<proteinExistence type="inferred from homology"/>
<comment type="catalytic activity">
    <reaction evidence="17 19">
        <text>(2R,3S)-homoisocitrate = cis-homoaconitate + H2O</text>
        <dbReference type="Rhea" id="RHEA:15485"/>
        <dbReference type="ChEBI" id="CHEBI:15377"/>
        <dbReference type="ChEBI" id="CHEBI:15404"/>
        <dbReference type="ChEBI" id="CHEBI:58174"/>
        <dbReference type="EC" id="4.2.1.36"/>
    </reaction>
</comment>
<evidence type="ECO:0000256" key="14">
    <source>
        <dbReference type="ARBA" id="ARBA00023154"/>
    </source>
</evidence>
<feature type="domain" description="Glucosamine/galactosamine-6-phosphate isomerase" evidence="22">
    <location>
        <begin position="758"/>
        <end position="981"/>
    </location>
</feature>
<evidence type="ECO:0000256" key="4">
    <source>
        <dbReference type="ARBA" id="ARBA00005106"/>
    </source>
</evidence>
<keyword evidence="10 19" id="KW-0809">Transit peptide</keyword>
<dbReference type="InterPro" id="IPR004547">
    <property type="entry name" value="Glucosamine6P_isomerase"/>
</dbReference>
<feature type="domain" description="Aconitase/3-isopropylmalate dehydratase large subunit alpha/beta/alpha" evidence="20">
    <location>
        <begin position="85"/>
        <end position="521"/>
    </location>
</feature>
<evidence type="ECO:0000256" key="7">
    <source>
        <dbReference type="ARBA" id="ARBA00022605"/>
    </source>
</evidence>
<dbReference type="Proteomes" id="UP001140172">
    <property type="component" value="Unassembled WGS sequence"/>
</dbReference>
<dbReference type="GO" id="GO:0005829">
    <property type="term" value="C:cytosol"/>
    <property type="evidence" value="ECO:0007669"/>
    <property type="project" value="UniProtKB-ARBA"/>
</dbReference>
<evidence type="ECO:0000259" key="22">
    <source>
        <dbReference type="Pfam" id="PF01182"/>
    </source>
</evidence>
<gene>
    <name evidence="23" type="primary">LYS4</name>
    <name evidence="23" type="ORF">GGI15_001149</name>
</gene>
<evidence type="ECO:0000256" key="6">
    <source>
        <dbReference type="ARBA" id="ARBA00007185"/>
    </source>
</evidence>
<protein>
    <recommendedName>
        <fullName evidence="19">Homoaconitase, mitochondrial</fullName>
        <ecNumber evidence="19">4.2.1.36</ecNumber>
    </recommendedName>
    <alternativeName>
        <fullName evidence="19">Homoaconitate hydratase</fullName>
    </alternativeName>
</protein>
<evidence type="ECO:0000256" key="19">
    <source>
        <dbReference type="RuleBase" id="RU362038"/>
    </source>
</evidence>
<dbReference type="GO" id="GO:0005975">
    <property type="term" value="P:carbohydrate metabolic process"/>
    <property type="evidence" value="ECO:0007669"/>
    <property type="project" value="InterPro"/>
</dbReference>
<evidence type="ECO:0000256" key="8">
    <source>
        <dbReference type="ARBA" id="ARBA00022723"/>
    </source>
</evidence>
<dbReference type="GO" id="GO:0006044">
    <property type="term" value="P:N-acetylglucosamine metabolic process"/>
    <property type="evidence" value="ECO:0007669"/>
    <property type="project" value="InterPro"/>
</dbReference>
<dbReference type="Gene3D" id="3.40.50.1360">
    <property type="match status" value="1"/>
</dbReference>
<dbReference type="OrthoDB" id="10262323at2759"/>
<dbReference type="FunFam" id="3.40.50.1360:FF:000002">
    <property type="entry name" value="Glucosamine-6-phosphate deaminase"/>
    <property type="match status" value="1"/>
</dbReference>
<evidence type="ECO:0000256" key="16">
    <source>
        <dbReference type="ARBA" id="ARBA00023277"/>
    </source>
</evidence>
<evidence type="ECO:0000259" key="20">
    <source>
        <dbReference type="Pfam" id="PF00330"/>
    </source>
</evidence>
<comment type="similarity">
    <text evidence="6 19">Belongs to the aconitase/IPM isomerase family.</text>
</comment>
<dbReference type="GO" id="GO:0004409">
    <property type="term" value="F:homoaconitate hydratase activity"/>
    <property type="evidence" value="ECO:0007669"/>
    <property type="project" value="UniProtKB-UniRule"/>
</dbReference>
<dbReference type="InterPro" id="IPR036008">
    <property type="entry name" value="Aconitase_4Fe-4S_dom"/>
</dbReference>
<accession>A0A9W8LNV3</accession>
<keyword evidence="11 19" id="KW-0408">Iron</keyword>
<dbReference type="InterPro" id="IPR018321">
    <property type="entry name" value="Glucosamine6P_isomerase_CS"/>
</dbReference>
<keyword evidence="15 19" id="KW-0456">Lyase</keyword>
<dbReference type="Pfam" id="PF01182">
    <property type="entry name" value="Glucosamine_iso"/>
    <property type="match status" value="1"/>
</dbReference>
<comment type="cofactor">
    <cofactor evidence="19">
        <name>[4Fe-4S] cluster</name>
        <dbReference type="ChEBI" id="CHEBI:49883"/>
    </cofactor>
    <text evidence="19">Binds 1 [4Fe-4S] cluster per subunit.</text>
</comment>
<keyword evidence="24" id="KW-1185">Reference proteome</keyword>
<keyword evidence="14 19" id="KW-0457">Lysine biosynthesis</keyword>
<dbReference type="GO" id="GO:0019878">
    <property type="term" value="P:lysine biosynthetic process via aminoadipic acid"/>
    <property type="evidence" value="ECO:0007669"/>
    <property type="project" value="UniProtKB-UniRule"/>
</dbReference>
<dbReference type="InterPro" id="IPR015931">
    <property type="entry name" value="Acnase/IPM_dHydase_lsu_aba_1/3"/>
</dbReference>
<evidence type="ECO:0000256" key="15">
    <source>
        <dbReference type="ARBA" id="ARBA00023239"/>
    </source>
</evidence>
<dbReference type="InterPro" id="IPR037171">
    <property type="entry name" value="NagB/RpiA_transferase-like"/>
</dbReference>
<evidence type="ECO:0000256" key="9">
    <source>
        <dbReference type="ARBA" id="ARBA00022801"/>
    </source>
</evidence>
<dbReference type="PANTHER" id="PTHR43822:SF2">
    <property type="entry name" value="HOMOACONITASE, MITOCHONDRIAL"/>
    <property type="match status" value="1"/>
</dbReference>
<keyword evidence="12 19" id="KW-0411">Iron-sulfur</keyword>
<dbReference type="CDD" id="cd01399">
    <property type="entry name" value="GlcN6P_deaminase"/>
    <property type="match status" value="1"/>
</dbReference>
<evidence type="ECO:0000256" key="18">
    <source>
        <dbReference type="ARBA" id="ARBA00049961"/>
    </source>
</evidence>
<dbReference type="SUPFAM" id="SSF52016">
    <property type="entry name" value="LeuD/IlvD-like"/>
    <property type="match status" value="1"/>
</dbReference>